<organism evidence="3 4">
    <name type="scientific">Arachidicoccus rhizosphaerae</name>
    <dbReference type="NCBI Taxonomy" id="551991"/>
    <lineage>
        <taxon>Bacteria</taxon>
        <taxon>Pseudomonadati</taxon>
        <taxon>Bacteroidota</taxon>
        <taxon>Chitinophagia</taxon>
        <taxon>Chitinophagales</taxon>
        <taxon>Chitinophagaceae</taxon>
        <taxon>Arachidicoccus</taxon>
    </lineage>
</organism>
<dbReference type="InterPro" id="IPR003790">
    <property type="entry name" value="GHL10"/>
</dbReference>
<name>A0A1H3W010_9BACT</name>
<dbReference type="Pfam" id="PF02638">
    <property type="entry name" value="GHL10"/>
    <property type="match status" value="1"/>
</dbReference>
<dbReference type="PANTHER" id="PTHR43405">
    <property type="entry name" value="GLYCOSYL HYDROLASE DIGH"/>
    <property type="match status" value="1"/>
</dbReference>
<dbReference type="SUPFAM" id="SSF51445">
    <property type="entry name" value="(Trans)glycosidases"/>
    <property type="match status" value="1"/>
</dbReference>
<evidence type="ECO:0000313" key="4">
    <source>
        <dbReference type="Proteomes" id="UP000199041"/>
    </source>
</evidence>
<dbReference type="PANTHER" id="PTHR43405:SF1">
    <property type="entry name" value="GLYCOSYL HYDROLASE DIGH"/>
    <property type="match status" value="1"/>
</dbReference>
<keyword evidence="3" id="KW-0449">Lipoprotein</keyword>
<accession>A0A1H3W010</accession>
<sequence>MRGVWIATVLNIDWPSKPGLPTEQQKSEYIRILEKDKAMGINAVFVQVRPSGDAFYPSQYDPWSEYLTGKQGQAPQPYYDPLKFMIEEAHKRGMEFHAWINPYRMVFDVTRSSIAANHVTKMHPEWFVRYGKQLIFNPGLPETIDFLVGVVKDIVHRYDIDGIHLDDYFYPYPTSQHFNDDAAYQKYGHGLSLADWRRSNCDSAIKKVHNAILELKPMVKFGVSPFGIYQNKTQDSGGSDTRGSTNYHDLYADILLWLKEGWIDYVAPQLYWKIGKTGQDFRILLDWWANHTYGRDLYIGQAVYHADERDVSGWSDTKELPNEIQFIRQYPDKVQGSIFFSNKSFNSNPNGFVDSLKNNYYRKPALIPPMLWIDKNPPKAPEIWAINGRLPQIQGALDELSQREIVNKYVLYTGRTIQELGNHPEQIIVGDNRGSVFGFNLNYSNIPAGSKKFYVSVTSVDRENNESSESNIIRFEQRSDGSWQGFVGY</sequence>
<keyword evidence="4" id="KW-1185">Reference proteome</keyword>
<protein>
    <submittedName>
        <fullName evidence="3">Uncharacterized lipoprotein YddW, UPF0748 family</fullName>
    </submittedName>
</protein>
<evidence type="ECO:0000313" key="3">
    <source>
        <dbReference type="EMBL" id="SDZ80413.1"/>
    </source>
</evidence>
<feature type="domain" description="Glycosyl hydrolase-like 10" evidence="2">
    <location>
        <begin position="1"/>
        <end position="307"/>
    </location>
</feature>
<proteinExistence type="predicted"/>
<dbReference type="Gene3D" id="3.20.20.80">
    <property type="entry name" value="Glycosidases"/>
    <property type="match status" value="1"/>
</dbReference>
<evidence type="ECO:0000259" key="2">
    <source>
        <dbReference type="Pfam" id="PF02638"/>
    </source>
</evidence>
<dbReference type="Proteomes" id="UP000199041">
    <property type="component" value="Unassembled WGS sequence"/>
</dbReference>
<dbReference type="EMBL" id="FNQY01000002">
    <property type="protein sequence ID" value="SDZ80413.1"/>
    <property type="molecule type" value="Genomic_DNA"/>
</dbReference>
<dbReference type="InterPro" id="IPR017853">
    <property type="entry name" value="GH"/>
</dbReference>
<evidence type="ECO:0000256" key="1">
    <source>
        <dbReference type="ARBA" id="ARBA00022729"/>
    </source>
</evidence>
<dbReference type="AlphaFoldDB" id="A0A1H3W010"/>
<gene>
    <name evidence="3" type="ORF">SAMN05192529_10218</name>
</gene>
<reference evidence="3 4" key="1">
    <citation type="submission" date="2016-10" db="EMBL/GenBank/DDBJ databases">
        <authorList>
            <person name="de Groot N.N."/>
        </authorList>
    </citation>
    <scope>NUCLEOTIDE SEQUENCE [LARGE SCALE GENOMIC DNA]</scope>
    <source>
        <strain evidence="3 4">Vu-144</strain>
    </source>
</reference>
<keyword evidence="1" id="KW-0732">Signal</keyword>
<dbReference type="STRING" id="551991.SAMN05192529_10218"/>
<dbReference type="InterPro" id="IPR052177">
    <property type="entry name" value="Divisome_Glycosyl_Hydrolase"/>
</dbReference>